<protein>
    <submittedName>
        <fullName evidence="9">Sushi, von Willebrand factor type A, EGF and pentraxin domain-containing protein 1</fullName>
    </submittedName>
</protein>
<keyword evidence="8" id="KW-1185">Reference proteome</keyword>
<feature type="disulfide bond" evidence="6">
    <location>
        <begin position="27"/>
        <end position="54"/>
    </location>
</feature>
<comment type="caution">
    <text evidence="6">Lacks conserved residue(s) required for the propagation of feature annotation.</text>
</comment>
<gene>
    <name evidence="9" type="primary">LOC101854212</name>
</gene>
<feature type="domain" description="Sushi" evidence="7">
    <location>
        <begin position="1"/>
        <end position="56"/>
    </location>
</feature>
<accession>A0ABM1ABW0</accession>
<feature type="non-terminal residue" evidence="9">
    <location>
        <position position="1"/>
    </location>
</feature>
<evidence type="ECO:0000256" key="4">
    <source>
        <dbReference type="ARBA" id="ARBA00023157"/>
    </source>
</evidence>
<dbReference type="InterPro" id="IPR000436">
    <property type="entry name" value="Sushi_SCR_CCP_dom"/>
</dbReference>
<evidence type="ECO:0000256" key="1">
    <source>
        <dbReference type="ARBA" id="ARBA00022659"/>
    </source>
</evidence>
<feature type="disulfide bond" evidence="6">
    <location>
        <begin position="85"/>
        <end position="112"/>
    </location>
</feature>
<feature type="disulfide bond" evidence="6">
    <location>
        <begin position="117"/>
        <end position="160"/>
    </location>
</feature>
<keyword evidence="3" id="KW-0677">Repeat</keyword>
<dbReference type="InterPro" id="IPR035976">
    <property type="entry name" value="Sushi/SCR/CCP_sf"/>
</dbReference>
<evidence type="ECO:0000259" key="7">
    <source>
        <dbReference type="PROSITE" id="PS50923"/>
    </source>
</evidence>
<keyword evidence="4 6" id="KW-1015">Disulfide bond</keyword>
<dbReference type="RefSeq" id="XP_012944741.1">
    <property type="nucleotide sequence ID" value="XM_013089287.1"/>
</dbReference>
<dbReference type="SUPFAM" id="SSF57535">
    <property type="entry name" value="Complement control module/SCR domain"/>
    <property type="match status" value="3"/>
</dbReference>
<dbReference type="Proteomes" id="UP000694888">
    <property type="component" value="Unplaced"/>
</dbReference>
<feature type="domain" description="Sushi" evidence="7">
    <location>
        <begin position="115"/>
        <end position="175"/>
    </location>
</feature>
<dbReference type="PROSITE" id="PS50923">
    <property type="entry name" value="SUSHI"/>
    <property type="match status" value="3"/>
</dbReference>
<reference evidence="9" key="1">
    <citation type="submission" date="2025-08" db="UniProtKB">
        <authorList>
            <consortium name="RefSeq"/>
        </authorList>
    </citation>
    <scope>IDENTIFICATION</scope>
</reference>
<feature type="non-terminal residue" evidence="9">
    <location>
        <position position="196"/>
    </location>
</feature>
<dbReference type="Pfam" id="PF00084">
    <property type="entry name" value="Sushi"/>
    <property type="match status" value="3"/>
</dbReference>
<keyword evidence="5" id="KW-0325">Glycoprotein</keyword>
<evidence type="ECO:0000256" key="5">
    <source>
        <dbReference type="ARBA" id="ARBA00023180"/>
    </source>
</evidence>
<dbReference type="CDD" id="cd00033">
    <property type="entry name" value="CCP"/>
    <property type="match status" value="3"/>
</dbReference>
<evidence type="ECO:0000313" key="8">
    <source>
        <dbReference type="Proteomes" id="UP000694888"/>
    </source>
</evidence>
<evidence type="ECO:0000256" key="2">
    <source>
        <dbReference type="ARBA" id="ARBA00022729"/>
    </source>
</evidence>
<evidence type="ECO:0000256" key="6">
    <source>
        <dbReference type="PROSITE-ProRule" id="PRU00302"/>
    </source>
</evidence>
<evidence type="ECO:0000256" key="3">
    <source>
        <dbReference type="ARBA" id="ARBA00022737"/>
    </source>
</evidence>
<sequence length="196" mass="21465">CPDPKKPTFGSVQYSSVSPGATAEYECNTGYSLAGNPKLTCLISAVWDESPPGCYPISCGHPGSIRNGYIEGRDFSYDKRIRFRCNAGYELVGHDSLYCTEYGDWDVDKPECIEIKCDLPEVSGNTVPSSTEKKFQPGDTVDFSCRPGSTLQTDHNSIVCQRDGSWDKSIPSCDLERCSYPPAIGFGEPFTANPED</sequence>
<name>A0ABM1ABW0_APLCA</name>
<dbReference type="PANTHER" id="PTHR46393:SF7">
    <property type="entry name" value="COMPLEMENT C2"/>
    <property type="match status" value="1"/>
</dbReference>
<dbReference type="GeneID" id="101854212"/>
<evidence type="ECO:0000313" key="9">
    <source>
        <dbReference type="RefSeq" id="XP_012944741.1"/>
    </source>
</evidence>
<keyword evidence="1 6" id="KW-0768">Sushi</keyword>
<dbReference type="PANTHER" id="PTHR46393">
    <property type="entry name" value="SUSHI DOMAIN-CONTAINING PROTEIN"/>
    <property type="match status" value="1"/>
</dbReference>
<proteinExistence type="predicted"/>
<keyword evidence="2" id="KW-0732">Signal</keyword>
<dbReference type="SMART" id="SM00032">
    <property type="entry name" value="CCP"/>
    <property type="match status" value="3"/>
</dbReference>
<dbReference type="Gene3D" id="2.10.70.10">
    <property type="entry name" value="Complement Module, domain 1"/>
    <property type="match status" value="3"/>
</dbReference>
<feature type="domain" description="Sushi" evidence="7">
    <location>
        <begin position="57"/>
        <end position="114"/>
    </location>
</feature>
<organism evidence="8 9">
    <name type="scientific">Aplysia californica</name>
    <name type="common">California sea hare</name>
    <dbReference type="NCBI Taxonomy" id="6500"/>
    <lineage>
        <taxon>Eukaryota</taxon>
        <taxon>Metazoa</taxon>
        <taxon>Spiralia</taxon>
        <taxon>Lophotrochozoa</taxon>
        <taxon>Mollusca</taxon>
        <taxon>Gastropoda</taxon>
        <taxon>Heterobranchia</taxon>
        <taxon>Euthyneura</taxon>
        <taxon>Tectipleura</taxon>
        <taxon>Aplysiida</taxon>
        <taxon>Aplysioidea</taxon>
        <taxon>Aplysiidae</taxon>
        <taxon>Aplysia</taxon>
    </lineage>
</organism>